<dbReference type="Proteomes" id="UP000018348">
    <property type="component" value="Unassembled WGS sequence"/>
</dbReference>
<gene>
    <name evidence="1" type="ORF">CWATWH8502_4075</name>
</gene>
<proteinExistence type="predicted"/>
<dbReference type="AlphaFoldDB" id="T2IJ06"/>
<reference evidence="1 2" key="2">
    <citation type="submission" date="2013-09" db="EMBL/GenBank/DDBJ databases">
        <title>Whole genome comparison of six Crocosphaera watsonii strains with differing phenotypes.</title>
        <authorList>
            <person name="Bench S.R."/>
            <person name="Heller P."/>
            <person name="Frank I."/>
            <person name="Arciniega M."/>
            <person name="Shilova I.N."/>
            <person name="Zehr J.P."/>
        </authorList>
    </citation>
    <scope>NUCLEOTIDE SEQUENCE [LARGE SCALE GENOMIC DNA]</scope>
    <source>
        <strain evidence="1 2">WH 8502</strain>
    </source>
</reference>
<organism evidence="1 2">
    <name type="scientific">Crocosphaera watsonii WH 8502</name>
    <dbReference type="NCBI Taxonomy" id="423474"/>
    <lineage>
        <taxon>Bacteria</taxon>
        <taxon>Bacillati</taxon>
        <taxon>Cyanobacteriota</taxon>
        <taxon>Cyanophyceae</taxon>
        <taxon>Oscillatoriophycideae</taxon>
        <taxon>Chroococcales</taxon>
        <taxon>Aphanothecaceae</taxon>
        <taxon>Crocosphaera</taxon>
    </lineage>
</organism>
<sequence>MKKGSDMMEIAKLLASRPYYISEKQRGLNHDINTTCRNR</sequence>
<accession>T2IJ06</accession>
<reference evidence="1 2" key="1">
    <citation type="submission" date="2013-01" db="EMBL/GenBank/DDBJ databases">
        <authorList>
            <person name="Bench S."/>
        </authorList>
    </citation>
    <scope>NUCLEOTIDE SEQUENCE [LARGE SCALE GENOMIC DNA]</scope>
    <source>
        <strain evidence="1 2">WH 8502</strain>
    </source>
</reference>
<dbReference type="EMBL" id="CAQK01000766">
    <property type="protein sequence ID" value="CCQ53043.1"/>
    <property type="molecule type" value="Genomic_DNA"/>
</dbReference>
<comment type="caution">
    <text evidence="1">The sequence shown here is derived from an EMBL/GenBank/DDBJ whole genome shotgun (WGS) entry which is preliminary data.</text>
</comment>
<protein>
    <submittedName>
        <fullName evidence="1">Uncharacterized protein</fullName>
    </submittedName>
</protein>
<evidence type="ECO:0000313" key="2">
    <source>
        <dbReference type="Proteomes" id="UP000018348"/>
    </source>
</evidence>
<evidence type="ECO:0000313" key="1">
    <source>
        <dbReference type="EMBL" id="CCQ53043.1"/>
    </source>
</evidence>
<name>T2IJ06_CROWT</name>